<comment type="similarity">
    <text evidence="2">Belongs to the RLP family.</text>
</comment>
<feature type="domain" description="Leucine-rich repeat-containing N-terminal plant-type" evidence="14">
    <location>
        <begin position="48"/>
        <end position="83"/>
    </location>
</feature>
<dbReference type="GO" id="GO:0006952">
    <property type="term" value="P:defense response"/>
    <property type="evidence" value="ECO:0007669"/>
    <property type="project" value="UniProtKB-ARBA"/>
</dbReference>
<dbReference type="FunFam" id="3.80.10.10:FF:000095">
    <property type="entry name" value="LRR receptor-like serine/threonine-protein kinase GSO1"/>
    <property type="match status" value="1"/>
</dbReference>
<evidence type="ECO:0000256" key="7">
    <source>
        <dbReference type="ARBA" id="ARBA00022737"/>
    </source>
</evidence>
<keyword evidence="7" id="KW-0677">Repeat</keyword>
<keyword evidence="3" id="KW-1003">Cell membrane</keyword>
<dbReference type="SUPFAM" id="SSF52058">
    <property type="entry name" value="L domain-like"/>
    <property type="match status" value="3"/>
</dbReference>
<dbReference type="SMART" id="SM00365">
    <property type="entry name" value="LRR_SD22"/>
    <property type="match status" value="4"/>
</dbReference>
<dbReference type="SMART" id="SM00369">
    <property type="entry name" value="LRR_TYP"/>
    <property type="match status" value="10"/>
</dbReference>
<evidence type="ECO:0000256" key="10">
    <source>
        <dbReference type="ARBA" id="ARBA00023170"/>
    </source>
</evidence>
<dbReference type="GO" id="GO:0005886">
    <property type="term" value="C:plasma membrane"/>
    <property type="evidence" value="ECO:0007669"/>
    <property type="project" value="UniProtKB-SubCell"/>
</dbReference>
<dbReference type="InterPro" id="IPR003591">
    <property type="entry name" value="Leu-rich_rpt_typical-subtyp"/>
</dbReference>
<evidence type="ECO:0000313" key="17">
    <source>
        <dbReference type="Proteomes" id="UP000091857"/>
    </source>
</evidence>
<evidence type="ECO:0000259" key="14">
    <source>
        <dbReference type="Pfam" id="PF08263"/>
    </source>
</evidence>
<evidence type="ECO:0000259" key="15">
    <source>
        <dbReference type="Pfam" id="PF23598"/>
    </source>
</evidence>
<dbReference type="Pfam" id="PF13855">
    <property type="entry name" value="LRR_8"/>
    <property type="match status" value="2"/>
</dbReference>
<dbReference type="STRING" id="3983.A0A251JKG2"/>
<keyword evidence="8 12" id="KW-1133">Transmembrane helix</keyword>
<dbReference type="InterPro" id="IPR046956">
    <property type="entry name" value="RLP23-like"/>
</dbReference>
<dbReference type="EMBL" id="CM004398">
    <property type="protein sequence ID" value="OAY34192.1"/>
    <property type="molecule type" value="Genomic_DNA"/>
</dbReference>
<reference evidence="16 17" key="1">
    <citation type="submission" date="2016-02" db="EMBL/GenBank/DDBJ databases">
        <title>WGS assembly of Manihot esculenta.</title>
        <authorList>
            <person name="Bredeson J.V."/>
            <person name="Prochnik S.E."/>
            <person name="Lyons J.B."/>
            <person name="Schmutz J."/>
            <person name="Grimwood J."/>
            <person name="Vrebalov J."/>
            <person name="Bart R.S."/>
            <person name="Amuge T."/>
            <person name="Ferguson M.E."/>
            <person name="Green R."/>
            <person name="Putnam N."/>
            <person name="Stites J."/>
            <person name="Rounsley S."/>
            <person name="Rokhsar D.S."/>
        </authorList>
    </citation>
    <scope>NUCLEOTIDE SEQUENCE [LARGE SCALE GENOMIC DNA]</scope>
    <source>
        <strain evidence="17">cv. AM560-2</strain>
        <tissue evidence="16">Leaf</tissue>
    </source>
</reference>
<dbReference type="PANTHER" id="PTHR48063">
    <property type="entry name" value="LRR RECEPTOR-LIKE KINASE"/>
    <property type="match status" value="1"/>
</dbReference>
<feature type="transmembrane region" description="Helical" evidence="12">
    <location>
        <begin position="928"/>
        <end position="951"/>
    </location>
</feature>
<dbReference type="EMBL" id="CM004398">
    <property type="protein sequence ID" value="OAY34193.1"/>
    <property type="molecule type" value="Genomic_DNA"/>
</dbReference>
<keyword evidence="10" id="KW-0675">Receptor</keyword>
<dbReference type="Pfam" id="PF08263">
    <property type="entry name" value="LRRNT_2"/>
    <property type="match status" value="1"/>
</dbReference>
<keyword evidence="5 12" id="KW-0812">Transmembrane</keyword>
<comment type="subcellular location">
    <subcellularLocation>
        <location evidence="1">Cell membrane</location>
        <topology evidence="1">Single-pass type I membrane protein</topology>
    </subcellularLocation>
</comment>
<evidence type="ECO:0000256" key="2">
    <source>
        <dbReference type="ARBA" id="ARBA00009592"/>
    </source>
</evidence>
<dbReference type="Proteomes" id="UP000091857">
    <property type="component" value="Chromosome 12"/>
</dbReference>
<name>A0A251JKG2_MANES</name>
<feature type="chain" id="PRO_5011914126" evidence="13">
    <location>
        <begin position="34"/>
        <end position="990"/>
    </location>
</feature>
<evidence type="ECO:0000256" key="8">
    <source>
        <dbReference type="ARBA" id="ARBA00022989"/>
    </source>
</evidence>
<dbReference type="GO" id="GO:0009791">
    <property type="term" value="P:post-embryonic development"/>
    <property type="evidence" value="ECO:0007669"/>
    <property type="project" value="UniProtKB-ARBA"/>
</dbReference>
<organism evidence="16 17">
    <name type="scientific">Manihot esculenta</name>
    <name type="common">Cassava</name>
    <name type="synonym">Jatropha manihot</name>
    <dbReference type="NCBI Taxonomy" id="3983"/>
    <lineage>
        <taxon>Eukaryota</taxon>
        <taxon>Viridiplantae</taxon>
        <taxon>Streptophyta</taxon>
        <taxon>Embryophyta</taxon>
        <taxon>Tracheophyta</taxon>
        <taxon>Spermatophyta</taxon>
        <taxon>Magnoliopsida</taxon>
        <taxon>eudicotyledons</taxon>
        <taxon>Gunneridae</taxon>
        <taxon>Pentapetalae</taxon>
        <taxon>rosids</taxon>
        <taxon>fabids</taxon>
        <taxon>Malpighiales</taxon>
        <taxon>Euphorbiaceae</taxon>
        <taxon>Crotonoideae</taxon>
        <taxon>Manihoteae</taxon>
        <taxon>Manihot</taxon>
    </lineage>
</organism>
<dbReference type="InterPro" id="IPR001611">
    <property type="entry name" value="Leu-rich_rpt"/>
</dbReference>
<dbReference type="PRINTS" id="PR00019">
    <property type="entry name" value="LEURICHRPT"/>
</dbReference>
<sequence length="990" mass="110048">MPSMANMEISSQHLLLLSFYLYSLFVSPEAVKATSISNNFSAACSEIEVKALLEFKHGLEDPSGRLSSWVGENCCQWDGVACSNGKGNVIQIDLRNSYNVTYPEYIMFGREAEAYEWSSLGGKISPSLLNLKYLSHLDLSKNNFHGIQIPSFLGSLRSLKYLNLSHASFAGMVPPHLGNLSNLQHLDLFPYSYTNVDSESLWASDLNWLSGLTSLRYLNLGNVNLSLASNHWLQPINLLPSLVELHLPACDLRSLPKSLPNVNFTALRVLDLNNNYFLSSLPPWFFNISNLVDLRLSNSEINDTILDDAWRNFCNMQALDLSFNGFRGEFLGSLSKCSNTSLKVLRLRYNSFSGQIPESLGNFKSLRCLQLNGNSFTGSIPASIEKLSFLEELDISSNRLSGTIPENIGQLRALSYLDLSMNSWEGIVSEIHFLKLKHLKCLSLSSVNQSLAFSVRDEWVPPFSLQVIWIQDCRLGPAFPAWLSTQKELVSVTLIGGRISGTIPGWFWKLSPKIRWLGLQNNQLTGILPKSLNFSPGAIRVDLSSNLFRGTLPLCSNVQSVSLSNNKFSGPIPQTIGQEMSFSQILELSGNFLSGRIPSSVNKMKQLTTLDLSGNQLSGKIYTHWKGLDELNAIDLSRNNLSGGIPSSMCLLPQLQVMKLSSNNLSGELSLSLQHCTHLATLDLSDNKFTGRIPNWIGARLLSMSILNLRVNMFSGSIPEELCGLPALHILDLAQNNLSGPIPPCLGNLSAFSSLRPYFSVPYASPYSEEIELNVKGRQLEYIKILYLVNIIDLSGNNLRGEIPDEITRLSYLGTLNLSRNQLTGIIPENIGDLKLLETLDLSCNKLSGHIPPSMPSMTSLNYLNLSYNNLSGQIPSANQFLTLNDPSVYEGNPGLCGPPLPINCSMPNEDGAHKQDDQDEEDRSEKIWFYSGIAVGFVVGFWGVCGSLIVKKSWRYTYFRFVDRQKDRIYVMIKVNMARLRRKLTNGGR</sequence>
<evidence type="ECO:0000256" key="3">
    <source>
        <dbReference type="ARBA" id="ARBA00022475"/>
    </source>
</evidence>
<evidence type="ECO:0000256" key="9">
    <source>
        <dbReference type="ARBA" id="ARBA00023136"/>
    </source>
</evidence>
<evidence type="ECO:0000256" key="1">
    <source>
        <dbReference type="ARBA" id="ARBA00004251"/>
    </source>
</evidence>
<keyword evidence="4" id="KW-0433">Leucine-rich repeat</keyword>
<dbReference type="PANTHER" id="PTHR48063:SF29">
    <property type="entry name" value="LRR RECEPTOR-LIKE KINASE FAMILY PROTEIN"/>
    <property type="match status" value="1"/>
</dbReference>
<accession>A0A251JKG2</accession>
<dbReference type="InterPro" id="IPR055414">
    <property type="entry name" value="LRR_R13L4/SHOC2-like"/>
</dbReference>
<dbReference type="Pfam" id="PF00560">
    <property type="entry name" value="LRR_1"/>
    <property type="match status" value="7"/>
</dbReference>
<dbReference type="Gene3D" id="3.80.10.10">
    <property type="entry name" value="Ribonuclease Inhibitor"/>
    <property type="match status" value="4"/>
</dbReference>
<dbReference type="GO" id="GO:0051707">
    <property type="term" value="P:response to other organism"/>
    <property type="evidence" value="ECO:0007669"/>
    <property type="project" value="UniProtKB-ARBA"/>
</dbReference>
<evidence type="ECO:0000256" key="12">
    <source>
        <dbReference type="SAM" id="Phobius"/>
    </source>
</evidence>
<keyword evidence="9 12" id="KW-0472">Membrane</keyword>
<keyword evidence="6 13" id="KW-0732">Signal</keyword>
<dbReference type="OrthoDB" id="844289at2759"/>
<gene>
    <name evidence="16" type="ORF">MANES_12G001300</name>
</gene>
<evidence type="ECO:0000256" key="5">
    <source>
        <dbReference type="ARBA" id="ARBA00022692"/>
    </source>
</evidence>
<feature type="signal peptide" evidence="13">
    <location>
        <begin position="1"/>
        <end position="33"/>
    </location>
</feature>
<dbReference type="SUPFAM" id="SSF52047">
    <property type="entry name" value="RNI-like"/>
    <property type="match status" value="1"/>
</dbReference>
<evidence type="ECO:0000256" key="6">
    <source>
        <dbReference type="ARBA" id="ARBA00022729"/>
    </source>
</evidence>
<protein>
    <submittedName>
        <fullName evidence="16">Uncharacterized protein</fullName>
    </submittedName>
</protein>
<dbReference type="Gramene" id="Manes.12G001300.2.v8.1">
    <property type="protein sequence ID" value="Manes.12G001300.2.v8.1.CDS.1"/>
    <property type="gene ID" value="Manes.12G001300.v8.1"/>
</dbReference>
<evidence type="ECO:0000313" key="16">
    <source>
        <dbReference type="EMBL" id="OAY34192.1"/>
    </source>
</evidence>
<dbReference type="InterPro" id="IPR032675">
    <property type="entry name" value="LRR_dom_sf"/>
</dbReference>
<keyword evidence="11" id="KW-0325">Glycoprotein</keyword>
<evidence type="ECO:0000256" key="13">
    <source>
        <dbReference type="SAM" id="SignalP"/>
    </source>
</evidence>
<dbReference type="InterPro" id="IPR013210">
    <property type="entry name" value="LRR_N_plant-typ"/>
</dbReference>
<dbReference type="FunFam" id="3.80.10.10:FF:000453">
    <property type="entry name" value="Leucine-rich receptor-like protein kinase family protein"/>
    <property type="match status" value="1"/>
</dbReference>
<evidence type="ECO:0000256" key="11">
    <source>
        <dbReference type="ARBA" id="ARBA00023180"/>
    </source>
</evidence>
<proteinExistence type="inferred from homology"/>
<dbReference type="FunFam" id="3.80.10.10:FF:000213">
    <property type="entry name" value="Tyrosine-sulfated glycopeptide receptor 1"/>
    <property type="match status" value="1"/>
</dbReference>
<keyword evidence="17" id="KW-1185">Reference proteome</keyword>
<dbReference type="AlphaFoldDB" id="A0A251JKG2"/>
<feature type="domain" description="Disease resistance R13L4/SHOC-2-like LRR" evidence="15">
    <location>
        <begin position="341"/>
        <end position="485"/>
    </location>
</feature>
<evidence type="ECO:0000256" key="4">
    <source>
        <dbReference type="ARBA" id="ARBA00022614"/>
    </source>
</evidence>
<dbReference type="Pfam" id="PF23598">
    <property type="entry name" value="LRR_14"/>
    <property type="match status" value="1"/>
</dbReference>